<reference evidence="1" key="1">
    <citation type="submission" date="2019-10" db="EMBL/GenBank/DDBJ databases">
        <title>Draft genome sequence of Panacibacter sp. KCS-6.</title>
        <authorList>
            <person name="Yim K.J."/>
        </authorList>
    </citation>
    <scope>NUCLEOTIDE SEQUENCE</scope>
    <source>
        <strain evidence="1">KCS-6</strain>
    </source>
</reference>
<evidence type="ECO:0000313" key="1">
    <source>
        <dbReference type="EMBL" id="NNV57244.1"/>
    </source>
</evidence>
<dbReference type="EMBL" id="WHPF01000013">
    <property type="protein sequence ID" value="NNV57244.1"/>
    <property type="molecule type" value="Genomic_DNA"/>
</dbReference>
<comment type="caution">
    <text evidence="1">The sequence shown here is derived from an EMBL/GenBank/DDBJ whole genome shotgun (WGS) entry which is preliminary data.</text>
</comment>
<gene>
    <name evidence="1" type="ORF">GD597_17365</name>
</gene>
<name>A0A8J8JW14_9BACT</name>
<evidence type="ECO:0000313" key="2">
    <source>
        <dbReference type="Proteomes" id="UP000598971"/>
    </source>
</evidence>
<dbReference type="AlphaFoldDB" id="A0A8J8JW14"/>
<dbReference type="Proteomes" id="UP000598971">
    <property type="component" value="Unassembled WGS sequence"/>
</dbReference>
<sequence>MVLLVGASGNGKINPPMIGFAGAGDTTIPFADNKKQNFLNSVTPKYKSENFCLSNTGNFILKDPAPNQIFVKQCSAQNMYYILKELNKYTELYVHCNMKHGINDYTKDNFGVNATSNDDVFTYIAVRTAIFFQTIMNVTPLNGSSPTFGYTGKSLFRSLNDTSHITNQRICGQCEQANPCSFTEDDECP</sequence>
<dbReference type="RefSeq" id="WP_171609193.1">
    <property type="nucleotide sequence ID" value="NZ_WHPF01000013.1"/>
</dbReference>
<accession>A0A8J8JW14</accession>
<keyword evidence="2" id="KW-1185">Reference proteome</keyword>
<organism evidence="1 2">
    <name type="scientific">Limnovirga soli</name>
    <dbReference type="NCBI Taxonomy" id="2656915"/>
    <lineage>
        <taxon>Bacteria</taxon>
        <taxon>Pseudomonadati</taxon>
        <taxon>Bacteroidota</taxon>
        <taxon>Chitinophagia</taxon>
        <taxon>Chitinophagales</taxon>
        <taxon>Chitinophagaceae</taxon>
        <taxon>Limnovirga</taxon>
    </lineage>
</organism>
<protein>
    <submittedName>
        <fullName evidence="1">Uncharacterized protein</fullName>
    </submittedName>
</protein>
<proteinExistence type="predicted"/>